<accession>A0AAV4PK38</accession>
<gene>
    <name evidence="1" type="ORF">CDAR_122031</name>
</gene>
<dbReference type="Proteomes" id="UP001054837">
    <property type="component" value="Unassembled WGS sequence"/>
</dbReference>
<dbReference type="AlphaFoldDB" id="A0AAV4PK38"/>
<protein>
    <submittedName>
        <fullName evidence="1">Uncharacterized protein</fullName>
    </submittedName>
</protein>
<sequence length="132" mass="15209">MASSRGTSLPRRKRQCRKWIQFQLIFQHALYADPKAKARKLGFRYVCADSRNGKSSKKMPSWKTVNCRFETLFAYVKKNASNRCNLPIMNVRQAHNEPTISNESVGDYYNYFREIAEVFSSPHSKQLGGPGN</sequence>
<organism evidence="1 2">
    <name type="scientific">Caerostris darwini</name>
    <dbReference type="NCBI Taxonomy" id="1538125"/>
    <lineage>
        <taxon>Eukaryota</taxon>
        <taxon>Metazoa</taxon>
        <taxon>Ecdysozoa</taxon>
        <taxon>Arthropoda</taxon>
        <taxon>Chelicerata</taxon>
        <taxon>Arachnida</taxon>
        <taxon>Araneae</taxon>
        <taxon>Araneomorphae</taxon>
        <taxon>Entelegynae</taxon>
        <taxon>Araneoidea</taxon>
        <taxon>Araneidae</taxon>
        <taxon>Caerostris</taxon>
    </lineage>
</organism>
<evidence type="ECO:0000313" key="2">
    <source>
        <dbReference type="Proteomes" id="UP001054837"/>
    </source>
</evidence>
<name>A0AAV4PK38_9ARAC</name>
<comment type="caution">
    <text evidence="1">The sequence shown here is derived from an EMBL/GenBank/DDBJ whole genome shotgun (WGS) entry which is preliminary data.</text>
</comment>
<proteinExistence type="predicted"/>
<evidence type="ECO:0000313" key="1">
    <source>
        <dbReference type="EMBL" id="GIX97747.1"/>
    </source>
</evidence>
<reference evidence="1 2" key="1">
    <citation type="submission" date="2021-06" db="EMBL/GenBank/DDBJ databases">
        <title>Caerostris darwini draft genome.</title>
        <authorList>
            <person name="Kono N."/>
            <person name="Arakawa K."/>
        </authorList>
    </citation>
    <scope>NUCLEOTIDE SEQUENCE [LARGE SCALE GENOMIC DNA]</scope>
</reference>
<keyword evidence="2" id="KW-1185">Reference proteome</keyword>
<dbReference type="EMBL" id="BPLQ01003068">
    <property type="protein sequence ID" value="GIX97747.1"/>
    <property type="molecule type" value="Genomic_DNA"/>
</dbReference>